<dbReference type="Pfam" id="PF01612">
    <property type="entry name" value="DNA_pol_A_exo1"/>
    <property type="match status" value="1"/>
</dbReference>
<dbReference type="Pfam" id="PF01927">
    <property type="entry name" value="Mut7-C"/>
    <property type="match status" value="1"/>
</dbReference>
<accession>A0A0N4U6M6</accession>
<dbReference type="GO" id="GO:0006139">
    <property type="term" value="P:nucleobase-containing compound metabolic process"/>
    <property type="evidence" value="ECO:0007669"/>
    <property type="project" value="InterPro"/>
</dbReference>
<organism evidence="4 6">
    <name type="scientific">Dracunculus medinensis</name>
    <name type="common">Guinea worm</name>
    <dbReference type="NCBI Taxonomy" id="318479"/>
    <lineage>
        <taxon>Eukaryota</taxon>
        <taxon>Metazoa</taxon>
        <taxon>Ecdysozoa</taxon>
        <taxon>Nematoda</taxon>
        <taxon>Chromadorea</taxon>
        <taxon>Rhabditida</taxon>
        <taxon>Spirurina</taxon>
        <taxon>Dracunculoidea</taxon>
        <taxon>Dracunculidae</taxon>
        <taxon>Dracunculus</taxon>
    </lineage>
</organism>
<name>A0A0N4U6M6_DRAME</name>
<dbReference type="InterPro" id="IPR002562">
    <property type="entry name" value="3'-5'_exonuclease_dom"/>
</dbReference>
<dbReference type="InterPro" id="IPR012337">
    <property type="entry name" value="RNaseH-like_sf"/>
</dbReference>
<feature type="domain" description="Mut7-C RNAse" evidence="2">
    <location>
        <begin position="699"/>
        <end position="815"/>
    </location>
</feature>
<proteinExistence type="predicted"/>
<dbReference type="AlphaFoldDB" id="A0A0N4U6M6"/>
<evidence type="ECO:0000313" key="5">
    <source>
        <dbReference type="Proteomes" id="UP000274756"/>
    </source>
</evidence>
<gene>
    <name evidence="3" type="ORF">DME_LOCUS6945</name>
</gene>
<dbReference type="GO" id="GO:0008408">
    <property type="term" value="F:3'-5' exonuclease activity"/>
    <property type="evidence" value="ECO:0007669"/>
    <property type="project" value="InterPro"/>
</dbReference>
<dbReference type="EMBL" id="UYYG01001157">
    <property type="protein sequence ID" value="VDN56972.1"/>
    <property type="molecule type" value="Genomic_DNA"/>
</dbReference>
<dbReference type="InterPro" id="IPR002782">
    <property type="entry name" value="Mut7-C_RNAse_dom"/>
</dbReference>
<dbReference type="PANTHER" id="PTHR47765">
    <property type="entry name" value="3'-5' EXONUCLEASE DOMAIN-CONTAINING PROTEIN"/>
    <property type="match status" value="1"/>
</dbReference>
<dbReference type="Gene3D" id="3.30.420.10">
    <property type="entry name" value="Ribonuclease H-like superfamily/Ribonuclease H"/>
    <property type="match status" value="1"/>
</dbReference>
<dbReference type="WBParaSite" id="DME_0000258501-mRNA-1">
    <property type="protein sequence ID" value="DME_0000258501-mRNA-1"/>
    <property type="gene ID" value="DME_0000258501"/>
</dbReference>
<dbReference type="Proteomes" id="UP000038040">
    <property type="component" value="Unplaced"/>
</dbReference>
<dbReference type="PANTHER" id="PTHR47765:SF2">
    <property type="entry name" value="EXONUCLEASE MUT-7 HOMOLOG"/>
    <property type="match status" value="1"/>
</dbReference>
<evidence type="ECO:0000259" key="1">
    <source>
        <dbReference type="Pfam" id="PF01612"/>
    </source>
</evidence>
<reference evidence="6" key="1">
    <citation type="submission" date="2017-02" db="UniProtKB">
        <authorList>
            <consortium name="WormBaseParasite"/>
        </authorList>
    </citation>
    <scope>IDENTIFICATION</scope>
</reference>
<protein>
    <submittedName>
        <fullName evidence="6">3'-5' exonuclease domain-containing protein</fullName>
    </submittedName>
</protein>
<dbReference type="InterPro" id="IPR052408">
    <property type="entry name" value="Exonuclease_MUT-7-like"/>
</dbReference>
<dbReference type="STRING" id="318479.A0A0N4U6M6"/>
<sequence>MLNDGSGESSTLTKEKRKLIYGRTALEEPLNTWICLLKDIWRKETDKALQLELSQSILYEIFDGNENPFEAFISLYRASESSDQKRATLCSIIVKNFGSWLEKCAYKDELYKKFMNQELKELAFSVGTHKSTENLETFIDIFEMNDLRMINHVYYSIKEMMELNNYLNAVKCAIVFKLESYFTIQELAVPCILQDLSILVEKLLENNKISQIELVKYFDQFIGLSKTAANIAPRFIKSRQESSLRYIVYQRFKNAEISEEGYFDFVRHAMQNRELQIYFVNYLVDVRQYEDAVFWTIYCNMFRKPPRKVLPYLNDNHMFVQAQEKITKLNANLAPNLDKLELFKGHPIKMIDTIVKLDQFLVILQNSPIIGYDSEFKPSFLSTEVEVRRHMTDSSKVLVQIALIQISVPDCSYLLDVIALEGIMQDWQWLHLFRLLFCREESIVLGFAFQNDIHALCSTFPVFKQIQHEIRNVICIMRLLLRENAAIIGRNNAESFVKNNIGGEFCHERNDAINQSFSGVKNEFNQCEPADNEVNQCELIEEVNQCELADKGVNHCEVADKKVNQCELTDKELDVSSSDKSFHFRLTDLCRWILGEDLDKREQIGNWAVRPLRMAQLRYAALDAFCLIKLYEKLKVKAIELSMDWERHINIGCINAKFTGIKKPKKKKKCNEERFQEAIARVNAYQDSFQNIRGPRDVKIIVDTMFLGLGKHLRRCGVDTLLAYSRDELIGFAREDTTRIILTCGKSFDQLNSRSSNSGFGKILCVPSHNSVFQQLENVLKILKLRLTREDIFSRCMNCNSNIFVIAPAPVLEALYYMDPKNLYRMHNSFFMNENEKYFSKIRKIDPNTYSGYGCKLVVDINTSSAVAYCYNGLIDLSGGLVKSNKSDYPVFMRYQKFPPNVYEEIGRYFFSIYLYSSFFKVKSISVESNA</sequence>
<evidence type="ECO:0000313" key="6">
    <source>
        <dbReference type="WBParaSite" id="DME_0000258501-mRNA-1"/>
    </source>
</evidence>
<keyword evidence="5" id="KW-1185">Reference proteome</keyword>
<evidence type="ECO:0000259" key="2">
    <source>
        <dbReference type="Pfam" id="PF01927"/>
    </source>
</evidence>
<dbReference type="Proteomes" id="UP000274756">
    <property type="component" value="Unassembled WGS sequence"/>
</dbReference>
<dbReference type="OrthoDB" id="18193at2759"/>
<evidence type="ECO:0000313" key="4">
    <source>
        <dbReference type="Proteomes" id="UP000038040"/>
    </source>
</evidence>
<dbReference type="InterPro" id="IPR036397">
    <property type="entry name" value="RNaseH_sf"/>
</dbReference>
<dbReference type="GO" id="GO:0003676">
    <property type="term" value="F:nucleic acid binding"/>
    <property type="evidence" value="ECO:0007669"/>
    <property type="project" value="InterPro"/>
</dbReference>
<feature type="domain" description="3'-5' exonuclease" evidence="1">
    <location>
        <begin position="567"/>
        <end position="636"/>
    </location>
</feature>
<reference evidence="3 5" key="2">
    <citation type="submission" date="2018-11" db="EMBL/GenBank/DDBJ databases">
        <authorList>
            <consortium name="Pathogen Informatics"/>
        </authorList>
    </citation>
    <scope>NUCLEOTIDE SEQUENCE [LARGE SCALE GENOMIC DNA]</scope>
</reference>
<dbReference type="SUPFAM" id="SSF53098">
    <property type="entry name" value="Ribonuclease H-like"/>
    <property type="match status" value="1"/>
</dbReference>
<evidence type="ECO:0000313" key="3">
    <source>
        <dbReference type="EMBL" id="VDN56972.1"/>
    </source>
</evidence>